<dbReference type="InterPro" id="IPR050574">
    <property type="entry name" value="HPF/YfiA_ribosome-assoc"/>
</dbReference>
<evidence type="ECO:0000259" key="3">
    <source>
        <dbReference type="Pfam" id="PF16321"/>
    </source>
</evidence>
<evidence type="ECO:0000256" key="1">
    <source>
        <dbReference type="ARBA" id="ARBA00022845"/>
    </source>
</evidence>
<comment type="subunit">
    <text evidence="2">Interacts with 100S ribosomes.</text>
</comment>
<dbReference type="PANTHER" id="PTHR33231:SF1">
    <property type="entry name" value="30S RIBOSOMAL PROTEIN"/>
    <property type="match status" value="1"/>
</dbReference>
<feature type="domain" description="Sigma 54 modulation/S30EA ribosomal protein C-terminal" evidence="3">
    <location>
        <begin position="129"/>
        <end position="183"/>
    </location>
</feature>
<dbReference type="GO" id="GO:0045900">
    <property type="term" value="P:negative regulation of translational elongation"/>
    <property type="evidence" value="ECO:0007669"/>
    <property type="project" value="TreeGrafter"/>
</dbReference>
<dbReference type="AlphaFoldDB" id="A0A2M8P2V2"/>
<proteinExistence type="inferred from homology"/>
<dbReference type="CDD" id="cd00552">
    <property type="entry name" value="RaiA"/>
    <property type="match status" value="1"/>
</dbReference>
<name>A0A2M8P2V2_9CHLR</name>
<dbReference type="InterPro" id="IPR038416">
    <property type="entry name" value="Ribosom_S30AE_C_sf"/>
</dbReference>
<dbReference type="Proteomes" id="UP000228921">
    <property type="component" value="Unassembled WGS sequence"/>
</dbReference>
<comment type="function">
    <text evidence="2">Required for dimerization of active 70S ribosomes into 100S ribosomes in stationary phase; 100S ribosomes are translationally inactive and sometimes present during exponential growth.</text>
</comment>
<comment type="caution">
    <text evidence="4">The sequence shown here is derived from an EMBL/GenBank/DDBJ whole genome shotgun (WGS) entry which is preliminary data.</text>
</comment>
<dbReference type="InterPro" id="IPR032528">
    <property type="entry name" value="Ribosom_S30AE_C"/>
</dbReference>
<dbReference type="NCBIfam" id="TIGR00741">
    <property type="entry name" value="yfiA"/>
    <property type="match status" value="1"/>
</dbReference>
<dbReference type="GO" id="GO:0022627">
    <property type="term" value="C:cytosolic small ribosomal subunit"/>
    <property type="evidence" value="ECO:0007669"/>
    <property type="project" value="TreeGrafter"/>
</dbReference>
<dbReference type="EMBL" id="PGTK01000002">
    <property type="protein sequence ID" value="PJF31873.1"/>
    <property type="molecule type" value="Genomic_DNA"/>
</dbReference>
<evidence type="ECO:0000313" key="5">
    <source>
        <dbReference type="Proteomes" id="UP000228921"/>
    </source>
</evidence>
<keyword evidence="2" id="KW-0963">Cytoplasm</keyword>
<evidence type="ECO:0000313" key="4">
    <source>
        <dbReference type="EMBL" id="PJF31873.1"/>
    </source>
</evidence>
<gene>
    <name evidence="4" type="primary">raiA</name>
    <name evidence="2" type="synonym">hpf</name>
    <name evidence="4" type="ORF">CUN51_02725</name>
</gene>
<comment type="similarity">
    <text evidence="2">Belongs to the HPF/YfiA ribosome-associated protein family. Long HPF subfamily.</text>
</comment>
<dbReference type="Gene3D" id="3.30.160.100">
    <property type="entry name" value="Ribosome hibernation promotion factor-like"/>
    <property type="match status" value="1"/>
</dbReference>
<dbReference type="Gene3D" id="3.30.505.50">
    <property type="entry name" value="Sigma 54 modulation/S30EA ribosomal protein, C-terminal domain"/>
    <property type="match status" value="1"/>
</dbReference>
<organism evidence="4 5">
    <name type="scientific">Candidatus Thermofonsia Clade 1 bacterium</name>
    <dbReference type="NCBI Taxonomy" id="2364210"/>
    <lineage>
        <taxon>Bacteria</taxon>
        <taxon>Bacillati</taxon>
        <taxon>Chloroflexota</taxon>
        <taxon>Candidatus Thermofontia</taxon>
        <taxon>Candidatus Thermofonsia Clade 1</taxon>
    </lineage>
</organism>
<dbReference type="Pfam" id="PF16321">
    <property type="entry name" value="Ribosom_S30AE_C"/>
    <property type="match status" value="1"/>
</dbReference>
<dbReference type="InterPro" id="IPR003489">
    <property type="entry name" value="RHF/RaiA"/>
</dbReference>
<reference evidence="4 5" key="1">
    <citation type="submission" date="2017-11" db="EMBL/GenBank/DDBJ databases">
        <title>Evolution of Phototrophy in the Chloroflexi Phylum Driven by Horizontal Gene Transfer.</title>
        <authorList>
            <person name="Ward L.M."/>
            <person name="Hemp J."/>
            <person name="Shih P.M."/>
            <person name="Mcglynn S.E."/>
            <person name="Fischer W."/>
        </authorList>
    </citation>
    <scope>NUCLEOTIDE SEQUENCE [LARGE SCALE GENOMIC DNA]</scope>
    <source>
        <strain evidence="4">CP2_2F</strain>
    </source>
</reference>
<dbReference type="InterPro" id="IPR034694">
    <property type="entry name" value="HPF_long/plastid"/>
</dbReference>
<dbReference type="HAMAP" id="MF_00839">
    <property type="entry name" value="HPF"/>
    <property type="match status" value="1"/>
</dbReference>
<evidence type="ECO:0000256" key="2">
    <source>
        <dbReference type="HAMAP-Rule" id="MF_00839"/>
    </source>
</evidence>
<dbReference type="SUPFAM" id="SSF69754">
    <property type="entry name" value="Ribosome binding protein Y (YfiA homologue)"/>
    <property type="match status" value="1"/>
</dbReference>
<sequence length="188" mass="21893">MNVQLHAKNFNLGERLRDYAEKKLARLDRYLPSITQVTLELSEEHRRSGNQSIAQLTVRDRRGTILRAEERSEADAFAAVDAVVDKMYRQISRYKGKRRRRAGDKFELLEPELAAAETPEGVTEEEEPTPQIVRRKQIEVLPMSEEEAIDQMELLGHDFFMFFNAETRTINVLYRRKEGNFGLLQPLQ</sequence>
<dbReference type="PANTHER" id="PTHR33231">
    <property type="entry name" value="30S RIBOSOMAL PROTEIN"/>
    <property type="match status" value="1"/>
</dbReference>
<dbReference type="GO" id="GO:0043024">
    <property type="term" value="F:ribosomal small subunit binding"/>
    <property type="evidence" value="ECO:0007669"/>
    <property type="project" value="TreeGrafter"/>
</dbReference>
<accession>A0A2M8P2V2</accession>
<dbReference type="InterPro" id="IPR036567">
    <property type="entry name" value="RHF-like"/>
</dbReference>
<keyword evidence="1 2" id="KW-0810">Translation regulation</keyword>
<dbReference type="Pfam" id="PF02482">
    <property type="entry name" value="Ribosomal_S30AE"/>
    <property type="match status" value="1"/>
</dbReference>
<protein>
    <recommendedName>
        <fullName evidence="2">Ribosome hibernation promoting factor</fullName>
        <shortName evidence="2">HPF</shortName>
    </recommendedName>
</protein>
<comment type="subcellular location">
    <subcellularLocation>
        <location evidence="2">Cytoplasm</location>
    </subcellularLocation>
</comment>